<organism evidence="2 3">
    <name type="scientific">Rhodococcoides corynebacterioides</name>
    <dbReference type="NCBI Taxonomy" id="53972"/>
    <lineage>
        <taxon>Bacteria</taxon>
        <taxon>Bacillati</taxon>
        <taxon>Actinomycetota</taxon>
        <taxon>Actinomycetes</taxon>
        <taxon>Mycobacteriales</taxon>
        <taxon>Nocardiaceae</taxon>
        <taxon>Rhodococcoides</taxon>
    </lineage>
</organism>
<dbReference type="EMBL" id="JABUBU010000015">
    <property type="protein sequence ID" value="MBY6367900.1"/>
    <property type="molecule type" value="Genomic_DNA"/>
</dbReference>
<feature type="domain" description="IrrE N-terminal-like" evidence="1">
    <location>
        <begin position="31"/>
        <end position="122"/>
    </location>
</feature>
<gene>
    <name evidence="2" type="ORF">HQ603_14180</name>
</gene>
<keyword evidence="3" id="KW-1185">Reference proteome</keyword>
<proteinExistence type="predicted"/>
<reference evidence="2 3" key="1">
    <citation type="submission" date="2020-06" db="EMBL/GenBank/DDBJ databases">
        <title>Taxonomy, biology and ecology of Rhodococcus bacteria occurring in California pistachio and other woody hosts as revealed by genome sequence analyses.</title>
        <authorList>
            <person name="Gai Y."/>
            <person name="Riely B."/>
        </authorList>
    </citation>
    <scope>NUCLEOTIDE SEQUENCE [LARGE SCALE GENOMIC DNA]</scope>
    <source>
        <strain evidence="2 3">BP-281</strain>
    </source>
</reference>
<dbReference type="Pfam" id="PF06114">
    <property type="entry name" value="Peptidase_M78"/>
    <property type="match status" value="1"/>
</dbReference>
<protein>
    <submittedName>
        <fullName evidence="2">ImmA/IrrE family metallo-endopeptidase</fullName>
    </submittedName>
</protein>
<evidence type="ECO:0000313" key="3">
    <source>
        <dbReference type="Proteomes" id="UP000825228"/>
    </source>
</evidence>
<dbReference type="InterPro" id="IPR010359">
    <property type="entry name" value="IrrE_HExxH"/>
</dbReference>
<accession>A0ABS7P6C9</accession>
<dbReference type="Proteomes" id="UP000825228">
    <property type="component" value="Unassembled WGS sequence"/>
</dbReference>
<comment type="caution">
    <text evidence="2">The sequence shown here is derived from an EMBL/GenBank/DDBJ whole genome shotgun (WGS) entry which is preliminary data.</text>
</comment>
<evidence type="ECO:0000313" key="2">
    <source>
        <dbReference type="EMBL" id="MBY6367900.1"/>
    </source>
</evidence>
<name>A0ABS7P6C9_9NOCA</name>
<evidence type="ECO:0000259" key="1">
    <source>
        <dbReference type="Pfam" id="PF06114"/>
    </source>
</evidence>
<dbReference type="RefSeq" id="WP_222685168.1">
    <property type="nucleotide sequence ID" value="NZ_JABUBT010000019.1"/>
</dbReference>
<sequence length="139" mass="15705">MHSYDPWQAVAADPSVEVVTRHSLAPGFDGALVDRRIWLDRDLGQAARRSTLAHELVHLERGRPVGDARQRRREEQVVEEIAARRLVPLHALIDAVRWCGTESLEELAEHLWVDVAAVRSRLAALTDLERRIVERGVAP</sequence>